<protein>
    <submittedName>
        <fullName evidence="1">Uncharacterized protein</fullName>
    </submittedName>
</protein>
<reference evidence="1 2" key="1">
    <citation type="journal article" date="2019" name="Nat. Ecol. Evol.">
        <title>Megaphylogeny resolves global patterns of mushroom evolution.</title>
        <authorList>
            <person name="Varga T."/>
            <person name="Krizsan K."/>
            <person name="Foldi C."/>
            <person name="Dima B."/>
            <person name="Sanchez-Garcia M."/>
            <person name="Sanchez-Ramirez S."/>
            <person name="Szollosi G.J."/>
            <person name="Szarkandi J.G."/>
            <person name="Papp V."/>
            <person name="Albert L."/>
            <person name="Andreopoulos W."/>
            <person name="Angelini C."/>
            <person name="Antonin V."/>
            <person name="Barry K.W."/>
            <person name="Bougher N.L."/>
            <person name="Buchanan P."/>
            <person name="Buyck B."/>
            <person name="Bense V."/>
            <person name="Catcheside P."/>
            <person name="Chovatia M."/>
            <person name="Cooper J."/>
            <person name="Damon W."/>
            <person name="Desjardin D."/>
            <person name="Finy P."/>
            <person name="Geml J."/>
            <person name="Haridas S."/>
            <person name="Hughes K."/>
            <person name="Justo A."/>
            <person name="Karasinski D."/>
            <person name="Kautmanova I."/>
            <person name="Kiss B."/>
            <person name="Kocsube S."/>
            <person name="Kotiranta H."/>
            <person name="LaButti K.M."/>
            <person name="Lechner B.E."/>
            <person name="Liimatainen K."/>
            <person name="Lipzen A."/>
            <person name="Lukacs Z."/>
            <person name="Mihaltcheva S."/>
            <person name="Morgado L.N."/>
            <person name="Niskanen T."/>
            <person name="Noordeloos M.E."/>
            <person name="Ohm R.A."/>
            <person name="Ortiz-Santana B."/>
            <person name="Ovrebo C."/>
            <person name="Racz N."/>
            <person name="Riley R."/>
            <person name="Savchenko A."/>
            <person name="Shiryaev A."/>
            <person name="Soop K."/>
            <person name="Spirin V."/>
            <person name="Szebenyi C."/>
            <person name="Tomsovsky M."/>
            <person name="Tulloss R.E."/>
            <person name="Uehling J."/>
            <person name="Grigoriev I.V."/>
            <person name="Vagvolgyi C."/>
            <person name="Papp T."/>
            <person name="Martin F.M."/>
            <person name="Miettinen O."/>
            <person name="Hibbett D.S."/>
            <person name="Nagy L.G."/>
        </authorList>
    </citation>
    <scope>NUCLEOTIDE SEQUENCE [LARGE SCALE GENOMIC DNA]</scope>
    <source>
        <strain evidence="1 2">NL-1719</strain>
    </source>
</reference>
<evidence type="ECO:0000313" key="2">
    <source>
        <dbReference type="Proteomes" id="UP000308600"/>
    </source>
</evidence>
<keyword evidence="2" id="KW-1185">Reference proteome</keyword>
<name>A0ACD3A0T7_9AGAR</name>
<accession>A0ACD3A0T7</accession>
<sequence>MSSAQPHAFDWDSNPAKRRFLKARFEAPRAFQAWSARVRYKLNHLPASPPSLGNDSESTQVRYKITYRVPTIQSTSTKVQSVELHTFMDKLGAGSILISHSHSISIADLTSLHLEMPDAPQVRSFDHPPIFSTLSCLVYVGDPQHLEGGLGASWSISSPQLKFLKLEGLTGSSTFRKALAGCSELQVFSVIALAEDQPNADEGSGSPLAQITHTKLERLEVVSDVAIGEAFRGLSLEKLRGLRLWMMPKVAMGLRPEHLRIYPESNKGSPEFKLNFIVDRAFSKDTNIRISTI</sequence>
<organism evidence="1 2">
    <name type="scientific">Pluteus cervinus</name>
    <dbReference type="NCBI Taxonomy" id="181527"/>
    <lineage>
        <taxon>Eukaryota</taxon>
        <taxon>Fungi</taxon>
        <taxon>Dikarya</taxon>
        <taxon>Basidiomycota</taxon>
        <taxon>Agaricomycotina</taxon>
        <taxon>Agaricomycetes</taxon>
        <taxon>Agaricomycetidae</taxon>
        <taxon>Agaricales</taxon>
        <taxon>Pluteineae</taxon>
        <taxon>Pluteaceae</taxon>
        <taxon>Pluteus</taxon>
    </lineage>
</organism>
<dbReference type="EMBL" id="ML209025">
    <property type="protein sequence ID" value="TFK59295.1"/>
    <property type="molecule type" value="Genomic_DNA"/>
</dbReference>
<proteinExistence type="predicted"/>
<gene>
    <name evidence="1" type="ORF">BDN72DRAFT_966103</name>
</gene>
<evidence type="ECO:0000313" key="1">
    <source>
        <dbReference type="EMBL" id="TFK59295.1"/>
    </source>
</evidence>
<dbReference type="Proteomes" id="UP000308600">
    <property type="component" value="Unassembled WGS sequence"/>
</dbReference>